<dbReference type="Proteomes" id="UP000749471">
    <property type="component" value="Unassembled WGS sequence"/>
</dbReference>
<name>A0ABS6E5X0_9FIRM</name>
<dbReference type="RefSeq" id="WP_216517907.1">
    <property type="nucleotide sequence ID" value="NZ_JAHLPM010000004.1"/>
</dbReference>
<protein>
    <submittedName>
        <fullName evidence="1">Uncharacterized protein</fullName>
    </submittedName>
</protein>
<sequence>MEKKEKLKHEINKFINVAIDKTNEEDKLDYLYIEISSHQGNLQMDYRLRDTKKVY</sequence>
<gene>
    <name evidence="1" type="ORF">KQI42_06345</name>
</gene>
<evidence type="ECO:0000313" key="2">
    <source>
        <dbReference type="Proteomes" id="UP000749471"/>
    </source>
</evidence>
<reference evidence="1 2" key="1">
    <citation type="submission" date="2021-06" db="EMBL/GenBank/DDBJ databases">
        <authorList>
            <person name="Sun Q."/>
            <person name="Li D."/>
        </authorList>
    </citation>
    <scope>NUCLEOTIDE SEQUENCE [LARGE SCALE GENOMIC DNA]</scope>
    <source>
        <strain evidence="1 2">MSJ-40</strain>
    </source>
</reference>
<organism evidence="1 2">
    <name type="scientific">Tissierella simiarum</name>
    <dbReference type="NCBI Taxonomy" id="2841534"/>
    <lineage>
        <taxon>Bacteria</taxon>
        <taxon>Bacillati</taxon>
        <taxon>Bacillota</taxon>
        <taxon>Tissierellia</taxon>
        <taxon>Tissierellales</taxon>
        <taxon>Tissierellaceae</taxon>
        <taxon>Tissierella</taxon>
    </lineage>
</organism>
<comment type="caution">
    <text evidence="1">The sequence shown here is derived from an EMBL/GenBank/DDBJ whole genome shotgun (WGS) entry which is preliminary data.</text>
</comment>
<accession>A0ABS6E5X0</accession>
<dbReference type="EMBL" id="JAHLPM010000004">
    <property type="protein sequence ID" value="MBU5437618.1"/>
    <property type="molecule type" value="Genomic_DNA"/>
</dbReference>
<evidence type="ECO:0000313" key="1">
    <source>
        <dbReference type="EMBL" id="MBU5437618.1"/>
    </source>
</evidence>
<keyword evidence="2" id="KW-1185">Reference proteome</keyword>
<proteinExistence type="predicted"/>